<dbReference type="EMBL" id="JASWJB010000192">
    <property type="protein sequence ID" value="KAK2593858.1"/>
    <property type="molecule type" value="Genomic_DNA"/>
</dbReference>
<keyword evidence="1" id="KW-1133">Transmembrane helix</keyword>
<feature type="transmembrane region" description="Helical" evidence="1">
    <location>
        <begin position="181"/>
        <end position="205"/>
    </location>
</feature>
<keyword evidence="1" id="KW-0812">Transmembrane</keyword>
<name>A0AAJ0CIU6_9HYPO</name>
<keyword evidence="1" id="KW-0472">Membrane</keyword>
<evidence type="ECO:0000313" key="2">
    <source>
        <dbReference type="EMBL" id="KAK2593858.1"/>
    </source>
</evidence>
<protein>
    <submittedName>
        <fullName evidence="2">Uncharacterized protein</fullName>
    </submittedName>
</protein>
<accession>A0AAJ0CIU6</accession>
<feature type="transmembrane region" description="Helical" evidence="1">
    <location>
        <begin position="217"/>
        <end position="235"/>
    </location>
</feature>
<proteinExistence type="predicted"/>
<keyword evidence="3" id="KW-1185">Reference proteome</keyword>
<reference evidence="2" key="1">
    <citation type="submission" date="2023-06" db="EMBL/GenBank/DDBJ databases">
        <title>Conoideocrella luteorostrata (Hypocreales: Clavicipitaceae), a potential biocontrol fungus for elongate hemlock scale in United States Christmas tree production areas.</title>
        <authorList>
            <person name="Barrett H."/>
            <person name="Lovett B."/>
            <person name="Macias A.M."/>
            <person name="Stajich J.E."/>
            <person name="Kasson M.T."/>
        </authorList>
    </citation>
    <scope>NUCLEOTIDE SEQUENCE</scope>
    <source>
        <strain evidence="2">ARSEF 14590</strain>
    </source>
</reference>
<dbReference type="Proteomes" id="UP001251528">
    <property type="component" value="Unassembled WGS sequence"/>
</dbReference>
<dbReference type="AlphaFoldDB" id="A0AAJ0CIU6"/>
<sequence>MSHKVNWDLPSKREILNHHGHVSVANLQAQDDTFKFTRAHHAAAYVVQRHLDDSIDEIYKKIAYTAENEHSCPGSLYKELFHWVKEKQMFTFYQKCMQGQDTPFKFALEQLQLDMTTKLGGDVAGQMSLDPKDWINTHSLHKIDIWAANLPTVPYGIPFKLFRQARVEQEPGSEHHHYPDWPFIIVAKTLVTFVLAAFFCVPVIIQVSGVVSRGGAIVAFGVVVTVGSFFLNLVFHNLETSTLLTLALAALLSNCLRGD</sequence>
<gene>
    <name evidence="2" type="ORF">QQS21_008435</name>
</gene>
<evidence type="ECO:0000256" key="1">
    <source>
        <dbReference type="SAM" id="Phobius"/>
    </source>
</evidence>
<comment type="caution">
    <text evidence="2">The sequence shown here is derived from an EMBL/GenBank/DDBJ whole genome shotgun (WGS) entry which is preliminary data.</text>
</comment>
<evidence type="ECO:0000313" key="3">
    <source>
        <dbReference type="Proteomes" id="UP001251528"/>
    </source>
</evidence>
<organism evidence="2 3">
    <name type="scientific">Conoideocrella luteorostrata</name>
    <dbReference type="NCBI Taxonomy" id="1105319"/>
    <lineage>
        <taxon>Eukaryota</taxon>
        <taxon>Fungi</taxon>
        <taxon>Dikarya</taxon>
        <taxon>Ascomycota</taxon>
        <taxon>Pezizomycotina</taxon>
        <taxon>Sordariomycetes</taxon>
        <taxon>Hypocreomycetidae</taxon>
        <taxon>Hypocreales</taxon>
        <taxon>Clavicipitaceae</taxon>
        <taxon>Conoideocrella</taxon>
    </lineage>
</organism>